<accession>G5LQZ9</accession>
<dbReference type="EMBL" id="AFCJ01001419">
    <property type="protein sequence ID" value="EHC36660.1"/>
    <property type="molecule type" value="Genomic_DNA"/>
</dbReference>
<proteinExistence type="predicted"/>
<name>G5LQZ9_SALET</name>
<evidence type="ECO:0000313" key="1">
    <source>
        <dbReference type="EMBL" id="EHC36660.1"/>
    </source>
</evidence>
<protein>
    <submittedName>
        <fullName evidence="1">Uncharacterized protein</fullName>
    </submittedName>
</protein>
<gene>
    <name evidence="1" type="ORF">LTSEALA_3284</name>
</gene>
<dbReference type="Proteomes" id="UP000004642">
    <property type="component" value="Unassembled WGS sequence"/>
</dbReference>
<reference evidence="1 2" key="1">
    <citation type="journal article" date="2011" name="BMC Genomics">
        <title>Genome sequencing reveals diversification of virulence factor content and possible host adaptation in distinct subpopulations of Salmonella enterica.</title>
        <authorList>
            <person name="den Bakker H.C."/>
            <person name="Moreno Switt A.I."/>
            <person name="Govoni G."/>
            <person name="Cummings C.A."/>
            <person name="Ranieri M.L."/>
            <person name="Degoricija L."/>
            <person name="Hoelzer K."/>
            <person name="Rodriguez-Rivera L.D."/>
            <person name="Brown S."/>
            <person name="Bolchacova E."/>
            <person name="Furtado M.R."/>
            <person name="Wiedmann M."/>
        </authorList>
    </citation>
    <scope>NUCLEOTIDE SEQUENCE [LARGE SCALE GENOMIC DNA]</scope>
    <source>
        <strain evidence="1 2">R6-377</strain>
    </source>
</reference>
<organism evidence="1 2">
    <name type="scientific">Salmonella enterica subsp. enterica serovar Alachua str. R6-377</name>
    <dbReference type="NCBI Taxonomy" id="913241"/>
    <lineage>
        <taxon>Bacteria</taxon>
        <taxon>Pseudomonadati</taxon>
        <taxon>Pseudomonadota</taxon>
        <taxon>Gammaproteobacteria</taxon>
        <taxon>Enterobacterales</taxon>
        <taxon>Enterobacteriaceae</taxon>
        <taxon>Salmonella</taxon>
    </lineage>
</organism>
<dbReference type="AlphaFoldDB" id="G5LQZ9"/>
<sequence>MKYIGAHVSAAGGLANAPARAAGETRKVFF</sequence>
<feature type="non-terminal residue" evidence="1">
    <location>
        <position position="30"/>
    </location>
</feature>
<comment type="caution">
    <text evidence="1">The sequence shown here is derived from an EMBL/GenBank/DDBJ whole genome shotgun (WGS) entry which is preliminary data.</text>
</comment>
<evidence type="ECO:0000313" key="2">
    <source>
        <dbReference type="Proteomes" id="UP000004642"/>
    </source>
</evidence>